<feature type="transmembrane region" description="Helical" evidence="9">
    <location>
        <begin position="318"/>
        <end position="338"/>
    </location>
</feature>
<dbReference type="Proteomes" id="UP000651452">
    <property type="component" value="Unassembled WGS sequence"/>
</dbReference>
<evidence type="ECO:0000313" key="11">
    <source>
        <dbReference type="EMBL" id="KAF9695692.1"/>
    </source>
</evidence>
<dbReference type="SFLD" id="SFLDS00052">
    <property type="entry name" value="Ferric_Reductase_Domain"/>
    <property type="match status" value="1"/>
</dbReference>
<keyword evidence="5 9" id="KW-1133">Transmembrane helix</keyword>
<evidence type="ECO:0000256" key="3">
    <source>
        <dbReference type="ARBA" id="ARBA00022448"/>
    </source>
</evidence>
<comment type="caution">
    <text evidence="11">The sequence shown here is derived from an EMBL/GenBank/DDBJ whole genome shotgun (WGS) entry which is preliminary data.</text>
</comment>
<dbReference type="OrthoDB" id="4494341at2759"/>
<keyword evidence="7" id="KW-0406">Ion transport</keyword>
<dbReference type="GO" id="GO:0000293">
    <property type="term" value="F:ferric-chelate reductase activity"/>
    <property type="evidence" value="ECO:0007669"/>
    <property type="project" value="TreeGrafter"/>
</dbReference>
<dbReference type="AlphaFoldDB" id="A0A8H7MJD4"/>
<dbReference type="GO" id="GO:0015677">
    <property type="term" value="P:copper ion import"/>
    <property type="evidence" value="ECO:0007669"/>
    <property type="project" value="TreeGrafter"/>
</dbReference>
<evidence type="ECO:0000256" key="8">
    <source>
        <dbReference type="ARBA" id="ARBA00023136"/>
    </source>
</evidence>
<reference evidence="11" key="1">
    <citation type="submission" date="2018-12" db="EMBL/GenBank/DDBJ databases">
        <authorList>
            <person name="Syme R.A."/>
            <person name="Farfan-Caceres L."/>
            <person name="Lichtenzveig J."/>
        </authorList>
    </citation>
    <scope>NUCLEOTIDE SEQUENCE</scope>
    <source>
        <strain evidence="11">Al4</strain>
    </source>
</reference>
<evidence type="ECO:0000256" key="7">
    <source>
        <dbReference type="ARBA" id="ARBA00023065"/>
    </source>
</evidence>
<reference evidence="11" key="2">
    <citation type="submission" date="2020-09" db="EMBL/GenBank/DDBJ databases">
        <title>Reference genome assembly for Australian Ascochyta lentis isolate Al4.</title>
        <authorList>
            <person name="Lee R.C."/>
            <person name="Farfan-Caceres L.M."/>
            <person name="Debler J.W."/>
            <person name="Williams A.H."/>
            <person name="Henares B.M."/>
        </authorList>
    </citation>
    <scope>NUCLEOTIDE SEQUENCE</scope>
    <source>
        <strain evidence="11">Al4</strain>
    </source>
</reference>
<evidence type="ECO:0000256" key="1">
    <source>
        <dbReference type="ARBA" id="ARBA00004141"/>
    </source>
</evidence>
<organism evidence="11 12">
    <name type="scientific">Ascochyta lentis</name>
    <dbReference type="NCBI Taxonomy" id="205686"/>
    <lineage>
        <taxon>Eukaryota</taxon>
        <taxon>Fungi</taxon>
        <taxon>Dikarya</taxon>
        <taxon>Ascomycota</taxon>
        <taxon>Pezizomycotina</taxon>
        <taxon>Dothideomycetes</taxon>
        <taxon>Pleosporomycetidae</taxon>
        <taxon>Pleosporales</taxon>
        <taxon>Pleosporineae</taxon>
        <taxon>Didymellaceae</taxon>
        <taxon>Ascochyta</taxon>
    </lineage>
</organism>
<comment type="similarity">
    <text evidence="2">Belongs to the ferric reductase (FRE) family.</text>
</comment>
<dbReference type="Pfam" id="PF08030">
    <property type="entry name" value="NAD_binding_6"/>
    <property type="match status" value="1"/>
</dbReference>
<name>A0A8H7MJD4_9PLEO</name>
<dbReference type="InterPro" id="IPR039261">
    <property type="entry name" value="FNR_nucleotide-bd"/>
</dbReference>
<feature type="transmembrane region" description="Helical" evidence="9">
    <location>
        <begin position="214"/>
        <end position="233"/>
    </location>
</feature>
<keyword evidence="12" id="KW-1185">Reference proteome</keyword>
<accession>A0A8H7MJD4</accession>
<keyword evidence="4 9" id="KW-0812">Transmembrane</keyword>
<dbReference type="SFLD" id="SFLDG01168">
    <property type="entry name" value="Ferric_reductase_subgroup_(FRE"/>
    <property type="match status" value="1"/>
</dbReference>
<evidence type="ECO:0000256" key="2">
    <source>
        <dbReference type="ARBA" id="ARBA00006278"/>
    </source>
</evidence>
<evidence type="ECO:0000256" key="4">
    <source>
        <dbReference type="ARBA" id="ARBA00022692"/>
    </source>
</evidence>
<dbReference type="SUPFAM" id="SSF52343">
    <property type="entry name" value="Ferredoxin reductase-like, C-terminal NADP-linked domain"/>
    <property type="match status" value="1"/>
</dbReference>
<proteinExistence type="inferred from homology"/>
<comment type="subcellular location">
    <subcellularLocation>
        <location evidence="1">Membrane</location>
        <topology evidence="1">Multi-pass membrane protein</topology>
    </subcellularLocation>
</comment>
<dbReference type="CDD" id="cd06186">
    <property type="entry name" value="NOX_Duox_like_FAD_NADP"/>
    <property type="match status" value="1"/>
</dbReference>
<evidence type="ECO:0000259" key="10">
    <source>
        <dbReference type="PROSITE" id="PS51384"/>
    </source>
</evidence>
<dbReference type="PANTHER" id="PTHR32361:SF12">
    <property type="entry name" value="PUTATIVE (AFU_ORTHOLOGUE AFUA_1G14340)-RELATED"/>
    <property type="match status" value="1"/>
</dbReference>
<dbReference type="GO" id="GO:0005886">
    <property type="term" value="C:plasma membrane"/>
    <property type="evidence" value="ECO:0007669"/>
    <property type="project" value="TreeGrafter"/>
</dbReference>
<keyword evidence="6" id="KW-0560">Oxidoreductase</keyword>
<evidence type="ECO:0000256" key="9">
    <source>
        <dbReference type="SAM" id="Phobius"/>
    </source>
</evidence>
<dbReference type="InterPro" id="IPR013121">
    <property type="entry name" value="Fe_red_NAD-bd_6"/>
</dbReference>
<protein>
    <recommendedName>
        <fullName evidence="10">FAD-binding FR-type domain-containing protein</fullName>
    </recommendedName>
</protein>
<keyword evidence="8 9" id="KW-0472">Membrane</keyword>
<feature type="transmembrane region" description="Helical" evidence="9">
    <location>
        <begin position="350"/>
        <end position="375"/>
    </location>
</feature>
<feature type="transmembrane region" description="Helical" evidence="9">
    <location>
        <begin position="254"/>
        <end position="272"/>
    </location>
</feature>
<dbReference type="InterPro" id="IPR051410">
    <property type="entry name" value="Ferric/Cupric_Reductase"/>
</dbReference>
<feature type="domain" description="FAD-binding FR-type" evidence="10">
    <location>
        <begin position="360"/>
        <end position="505"/>
    </location>
</feature>
<dbReference type="GO" id="GO:0006826">
    <property type="term" value="P:iron ion transport"/>
    <property type="evidence" value="ECO:0007669"/>
    <property type="project" value="TreeGrafter"/>
</dbReference>
<dbReference type="InterPro" id="IPR017927">
    <property type="entry name" value="FAD-bd_FR_type"/>
</dbReference>
<dbReference type="Gene3D" id="3.40.50.80">
    <property type="entry name" value="Nucleotide-binding domain of ferredoxin-NADP reductase (FNR) module"/>
    <property type="match status" value="1"/>
</dbReference>
<dbReference type="Pfam" id="PF01794">
    <property type="entry name" value="Ferric_reduct"/>
    <property type="match status" value="1"/>
</dbReference>
<feature type="transmembrane region" description="Helical" evidence="9">
    <location>
        <begin position="182"/>
        <end position="202"/>
    </location>
</feature>
<sequence length="656" mass="74058">MSHFAHFNSHLRSPHSHSHSSTRALATLYNNKPTIRDIAHMADLAVSPVEQPAINTSLTRRHFLEGWDAADFDGLKYSYGLTGVDQVGNFLWVDTFLYMLVGMAVVLLGLRVANMWWRHNRHLTVMGNPSRQAYWATNQTSWWPWLNRHLLQAPLWKKKHNAQFQISSAIDNGTLPGRWHTIMLVVYVGLNVAWCVALPYSVLDHKETIASLRGRSGTLAALNLIPTVLFALRNNPLITLLQVSYDDFNLFHRWAARITIVESIVHTIAWMYNTADGAGWDAVSNGLRHEGSYGWGMVGTVAFTILGIQAWSPFRHAFYETFLSIHRLMVIAALVGLYKHLELHALPQVPWMHLIFFFWAGEWFCRLASITYYGLSLKQRSRIRVEAMPGEAVRVTIDMVREWTPRPGCHVHMWMPALAGLHSHPFSVAWAPTLTPESKEMTLPILEGDALMAPGTPQKSKQISLICRARTGLTRKMYEGACKSPNETFSTWGFIEGPYGGHHSLDSYGTLVLFAGGVGITHQVMYLKHLITGYHRGTTATQKIVLIWTVPDSECLEWVRPWMDEILRMPGRKQVLRIKLFISRPKGRVESSSDTVKMFAGRPKMDTLIEEEVRGRVGALAVTVCASGGMADGVRAAVRPWMTEGCVDFIEEAFTY</sequence>
<dbReference type="EMBL" id="RZGK01000011">
    <property type="protein sequence ID" value="KAF9695692.1"/>
    <property type="molecule type" value="Genomic_DNA"/>
</dbReference>
<keyword evidence="3" id="KW-0813">Transport</keyword>
<evidence type="ECO:0000256" key="5">
    <source>
        <dbReference type="ARBA" id="ARBA00022989"/>
    </source>
</evidence>
<dbReference type="InterPro" id="IPR013130">
    <property type="entry name" value="Fe3_Rdtase_TM_dom"/>
</dbReference>
<dbReference type="PROSITE" id="PS51384">
    <property type="entry name" value="FAD_FR"/>
    <property type="match status" value="1"/>
</dbReference>
<evidence type="ECO:0000313" key="12">
    <source>
        <dbReference type="Proteomes" id="UP000651452"/>
    </source>
</evidence>
<feature type="transmembrane region" description="Helical" evidence="9">
    <location>
        <begin position="96"/>
        <end position="117"/>
    </location>
</feature>
<evidence type="ECO:0000256" key="6">
    <source>
        <dbReference type="ARBA" id="ARBA00023002"/>
    </source>
</evidence>
<dbReference type="GO" id="GO:0006879">
    <property type="term" value="P:intracellular iron ion homeostasis"/>
    <property type="evidence" value="ECO:0007669"/>
    <property type="project" value="TreeGrafter"/>
</dbReference>
<feature type="transmembrane region" description="Helical" evidence="9">
    <location>
        <begin position="292"/>
        <end position="311"/>
    </location>
</feature>
<gene>
    <name evidence="11" type="ORF">EKO04_006547</name>
</gene>
<dbReference type="PANTHER" id="PTHR32361">
    <property type="entry name" value="FERRIC/CUPRIC REDUCTASE TRANSMEMBRANE COMPONENT"/>
    <property type="match status" value="1"/>
</dbReference>